<evidence type="ECO:0000256" key="4">
    <source>
        <dbReference type="ARBA" id="ARBA00022692"/>
    </source>
</evidence>
<feature type="transmembrane region" description="Helical" evidence="9">
    <location>
        <begin position="185"/>
        <end position="209"/>
    </location>
</feature>
<evidence type="ECO:0000256" key="5">
    <source>
        <dbReference type="ARBA" id="ARBA00022989"/>
    </source>
</evidence>
<dbReference type="Pfam" id="PF20154">
    <property type="entry name" value="LNT_N"/>
    <property type="match status" value="1"/>
</dbReference>
<reference evidence="12" key="1">
    <citation type="journal article" date="2019" name="Int. J. Syst. Evol. Microbiol.">
        <title>The Global Catalogue of Microorganisms (GCM) 10K type strain sequencing project: providing services to taxonomists for standard genome sequencing and annotation.</title>
        <authorList>
            <consortium name="The Broad Institute Genomics Platform"/>
            <consortium name="The Broad Institute Genome Sequencing Center for Infectious Disease"/>
            <person name="Wu L."/>
            <person name="Ma J."/>
        </authorList>
    </citation>
    <scope>NUCLEOTIDE SEQUENCE [LARGE SCALE GENOMIC DNA]</scope>
    <source>
        <strain evidence="12">CECT 7649</strain>
    </source>
</reference>
<keyword evidence="3" id="KW-0808">Transferase</keyword>
<feature type="region of interest" description="Disordered" evidence="8">
    <location>
        <begin position="1"/>
        <end position="20"/>
    </location>
</feature>
<dbReference type="PROSITE" id="PS50263">
    <property type="entry name" value="CN_HYDROLASE"/>
    <property type="match status" value="1"/>
</dbReference>
<keyword evidence="11" id="KW-0378">Hydrolase</keyword>
<evidence type="ECO:0000313" key="12">
    <source>
        <dbReference type="Proteomes" id="UP001596496"/>
    </source>
</evidence>
<dbReference type="InterPro" id="IPR045378">
    <property type="entry name" value="LNT_N"/>
</dbReference>
<evidence type="ECO:0000256" key="6">
    <source>
        <dbReference type="ARBA" id="ARBA00023136"/>
    </source>
</evidence>
<comment type="caution">
    <text evidence="11">The sequence shown here is derived from an EMBL/GenBank/DDBJ whole genome shotgun (WGS) entry which is preliminary data.</text>
</comment>
<feature type="transmembrane region" description="Helical" evidence="9">
    <location>
        <begin position="145"/>
        <end position="165"/>
    </location>
</feature>
<dbReference type="Proteomes" id="UP001596496">
    <property type="component" value="Unassembled WGS sequence"/>
</dbReference>
<keyword evidence="12" id="KW-1185">Reference proteome</keyword>
<feature type="transmembrane region" description="Helical" evidence="9">
    <location>
        <begin position="86"/>
        <end position="104"/>
    </location>
</feature>
<feature type="transmembrane region" description="Helical" evidence="9">
    <location>
        <begin position="116"/>
        <end position="138"/>
    </location>
</feature>
<evidence type="ECO:0000256" key="8">
    <source>
        <dbReference type="SAM" id="MobiDB-lite"/>
    </source>
</evidence>
<evidence type="ECO:0000313" key="11">
    <source>
        <dbReference type="EMBL" id="MFC7385549.1"/>
    </source>
</evidence>
<dbReference type="InterPro" id="IPR004563">
    <property type="entry name" value="Apolipo_AcylTrfase"/>
</dbReference>
<feature type="transmembrane region" description="Helical" evidence="9">
    <location>
        <begin position="221"/>
        <end position="240"/>
    </location>
</feature>
<dbReference type="GO" id="GO:0016787">
    <property type="term" value="F:hydrolase activity"/>
    <property type="evidence" value="ECO:0007669"/>
    <property type="project" value="UniProtKB-KW"/>
</dbReference>
<keyword evidence="4 9" id="KW-0812">Transmembrane</keyword>
<evidence type="ECO:0000256" key="2">
    <source>
        <dbReference type="ARBA" id="ARBA00022475"/>
    </source>
</evidence>
<keyword evidence="6 9" id="KW-0472">Membrane</keyword>
<dbReference type="InterPro" id="IPR003010">
    <property type="entry name" value="C-N_Hydrolase"/>
</dbReference>
<organism evidence="11 12">
    <name type="scientific">Sphaerisporangium rhizosphaerae</name>
    <dbReference type="NCBI Taxonomy" id="2269375"/>
    <lineage>
        <taxon>Bacteria</taxon>
        <taxon>Bacillati</taxon>
        <taxon>Actinomycetota</taxon>
        <taxon>Actinomycetes</taxon>
        <taxon>Streptosporangiales</taxon>
        <taxon>Streptosporangiaceae</taxon>
        <taxon>Sphaerisporangium</taxon>
    </lineage>
</organism>
<dbReference type="PANTHER" id="PTHR38686">
    <property type="entry name" value="APOLIPOPROTEIN N-ACYLTRANSFERASE"/>
    <property type="match status" value="1"/>
</dbReference>
<keyword evidence="5 9" id="KW-1133">Transmembrane helix</keyword>
<dbReference type="EMBL" id="JBHTCG010000019">
    <property type="protein sequence ID" value="MFC7385549.1"/>
    <property type="molecule type" value="Genomic_DNA"/>
</dbReference>
<feature type="transmembrane region" description="Helical" evidence="9">
    <location>
        <begin position="490"/>
        <end position="511"/>
    </location>
</feature>
<evidence type="ECO:0000256" key="1">
    <source>
        <dbReference type="ARBA" id="ARBA00004651"/>
    </source>
</evidence>
<evidence type="ECO:0000259" key="10">
    <source>
        <dbReference type="PROSITE" id="PS50263"/>
    </source>
</evidence>
<evidence type="ECO:0000256" key="3">
    <source>
        <dbReference type="ARBA" id="ARBA00022679"/>
    </source>
</evidence>
<dbReference type="Pfam" id="PF00795">
    <property type="entry name" value="CN_hydrolase"/>
    <property type="match status" value="1"/>
</dbReference>
<accession>A0ABW2P8D6</accession>
<proteinExistence type="predicted"/>
<dbReference type="RefSeq" id="WP_380829466.1">
    <property type="nucleotide sequence ID" value="NZ_JBHTCG010000019.1"/>
</dbReference>
<dbReference type="Gene3D" id="3.60.110.10">
    <property type="entry name" value="Carbon-nitrogen hydrolase"/>
    <property type="match status" value="1"/>
</dbReference>
<keyword evidence="2" id="KW-1003">Cell membrane</keyword>
<evidence type="ECO:0000256" key="9">
    <source>
        <dbReference type="SAM" id="Phobius"/>
    </source>
</evidence>
<feature type="transmembrane region" description="Helical" evidence="9">
    <location>
        <begin position="50"/>
        <end position="74"/>
    </location>
</feature>
<keyword evidence="7" id="KW-0012">Acyltransferase</keyword>
<dbReference type="InterPro" id="IPR036526">
    <property type="entry name" value="C-N_Hydrolase_sf"/>
</dbReference>
<feature type="domain" description="CN hydrolase" evidence="10">
    <location>
        <begin position="255"/>
        <end position="477"/>
    </location>
</feature>
<name>A0ABW2P8D6_9ACTN</name>
<dbReference type="PANTHER" id="PTHR38686:SF1">
    <property type="entry name" value="APOLIPOPROTEIN N-ACYLTRANSFERASE"/>
    <property type="match status" value="1"/>
</dbReference>
<gene>
    <name evidence="11" type="ORF">ACFQSB_25295</name>
</gene>
<dbReference type="SUPFAM" id="SSF56317">
    <property type="entry name" value="Carbon-nitrogen hydrolase"/>
    <property type="match status" value="1"/>
</dbReference>
<sequence length="518" mass="53464">MDSPLSAPENTSPEAARTSLDRVDAGGGTIRSASSASGAWSWAAAACSAVLLYLGTGLSPVAALTWIAPLPILLLAPRVTARRATALAFLAYLAGSANSWDYFLRPRPSLAVPLPAALSILIGGSVLFATAVLLFRALIVRRHAVLATLAAPATWVGVLYLTSLASPSGVMGTLATTQADVTTVVQIASVTGFWGVEYLVLLVPAAIAACSATGIPVIARLRAGAAGLVISALALGYGTFRLHDSPAAASSRHVVVLARDQGHWAADVATPEGRELVAAYAERIAGLPEGSGIVVLPEAGFAADDASLPALVGPMERAGRARGADIVIGLLHTTGGVRYNSALAVPAGGGAPAEFHRWNAGMDQVSRTGHDLAYLPGTPWAGMVVCGDVNFPRPTRDYAAAGARLLAVPASDEDVDGRQHSRTALLRGVENGLAVAWSDQRGVPMISDSWGRVRAETRTRPDAGPDSFAMAAATVPAGPGATPYTRFGDWFPWLCLLTTLAASLFVVAARLRERPGRA</sequence>
<comment type="subcellular location">
    <subcellularLocation>
        <location evidence="1">Cell membrane</location>
        <topology evidence="1">Multi-pass membrane protein</topology>
    </subcellularLocation>
</comment>
<evidence type="ECO:0000256" key="7">
    <source>
        <dbReference type="ARBA" id="ARBA00023315"/>
    </source>
</evidence>
<protein>
    <submittedName>
        <fullName evidence="11">Nitrilase-related carbon-nitrogen hydrolase</fullName>
    </submittedName>
</protein>